<name>A0AA41ZA90_9SPHN</name>
<reference evidence="1" key="1">
    <citation type="submission" date="2022-06" db="EMBL/GenBank/DDBJ databases">
        <title>Sphingomonas sp. nov. isolated from rhizosphere soil of tomato.</title>
        <authorList>
            <person name="Dong H."/>
            <person name="Gao R."/>
        </authorList>
    </citation>
    <scope>NUCLEOTIDE SEQUENCE</scope>
    <source>
        <strain evidence="1">MMSM24</strain>
    </source>
</reference>
<dbReference type="EMBL" id="JANFAV010000007">
    <property type="protein sequence ID" value="MCW6535471.1"/>
    <property type="molecule type" value="Genomic_DNA"/>
</dbReference>
<dbReference type="CDD" id="cd16320">
    <property type="entry name" value="MraZ_N"/>
    <property type="match status" value="1"/>
</dbReference>
<dbReference type="InterPro" id="IPR038619">
    <property type="entry name" value="MraZ_sf"/>
</dbReference>
<dbReference type="AlphaFoldDB" id="A0AA41ZA90"/>
<dbReference type="InterPro" id="IPR035642">
    <property type="entry name" value="MraZ_N"/>
</dbReference>
<dbReference type="CDD" id="cd16321">
    <property type="entry name" value="MraZ_C"/>
    <property type="match status" value="1"/>
</dbReference>
<evidence type="ECO:0000313" key="2">
    <source>
        <dbReference type="Proteomes" id="UP001165565"/>
    </source>
</evidence>
<proteinExistence type="predicted"/>
<dbReference type="Gene3D" id="3.40.1550.20">
    <property type="entry name" value="Transcriptional regulator MraZ domain"/>
    <property type="match status" value="1"/>
</dbReference>
<protein>
    <submittedName>
        <fullName evidence="1">Division/cell wall cluster transcriptional repressor MraZ</fullName>
    </submittedName>
</protein>
<dbReference type="RefSeq" id="WP_265269060.1">
    <property type="nucleotide sequence ID" value="NZ_JANFAV010000007.1"/>
</dbReference>
<dbReference type="SUPFAM" id="SSF89447">
    <property type="entry name" value="AbrB/MazE/MraZ-like"/>
    <property type="match status" value="1"/>
</dbReference>
<comment type="caution">
    <text evidence="1">The sequence shown here is derived from an EMBL/GenBank/DDBJ whole genome shotgun (WGS) entry which is preliminary data.</text>
</comment>
<dbReference type="InterPro" id="IPR037914">
    <property type="entry name" value="SpoVT-AbrB_sf"/>
</dbReference>
<keyword evidence="2" id="KW-1185">Reference proteome</keyword>
<dbReference type="Proteomes" id="UP001165565">
    <property type="component" value="Unassembled WGS sequence"/>
</dbReference>
<sequence>MADFRAGEARPSPGEVGVSERVDYQGKGIALVDEKSRVAIPNTLRAMLAKNSPREDGKDGGTVIIAPHPEHRCLIAYDPKFVPFWKARLEQLDAAQFEKSGRTDYNILDRAGGAEPLPFDGSGRFIMPAFERKYARIGNVAFFHGSFHWITIWSPKILIETPGIDPFLKEYVEFACEEKGYAL</sequence>
<dbReference type="InterPro" id="IPR035644">
    <property type="entry name" value="MraZ_C"/>
</dbReference>
<accession>A0AA41ZA90</accession>
<evidence type="ECO:0000313" key="1">
    <source>
        <dbReference type="EMBL" id="MCW6535471.1"/>
    </source>
</evidence>
<gene>
    <name evidence="1" type="ORF">NEE01_11845</name>
</gene>
<organism evidence="1 2">
    <name type="scientific">Sphingomonas lycopersici</name>
    <dbReference type="NCBI Taxonomy" id="2951807"/>
    <lineage>
        <taxon>Bacteria</taxon>
        <taxon>Pseudomonadati</taxon>
        <taxon>Pseudomonadota</taxon>
        <taxon>Alphaproteobacteria</taxon>
        <taxon>Sphingomonadales</taxon>
        <taxon>Sphingomonadaceae</taxon>
        <taxon>Sphingomonas</taxon>
    </lineage>
</organism>